<feature type="transmembrane region" description="Helical" evidence="1">
    <location>
        <begin position="44"/>
        <end position="62"/>
    </location>
</feature>
<feature type="non-terminal residue" evidence="2">
    <location>
        <position position="446"/>
    </location>
</feature>
<keyword evidence="3" id="KW-1185">Reference proteome</keyword>
<feature type="transmembrane region" description="Helical" evidence="1">
    <location>
        <begin position="83"/>
        <end position="102"/>
    </location>
</feature>
<feature type="transmembrane region" description="Helical" evidence="1">
    <location>
        <begin position="108"/>
        <end position="132"/>
    </location>
</feature>
<keyword evidence="1" id="KW-1133">Transmembrane helix</keyword>
<dbReference type="EMBL" id="SJDU01000097">
    <property type="protein sequence ID" value="TKZ35468.1"/>
    <property type="molecule type" value="Genomic_DNA"/>
</dbReference>
<dbReference type="Proteomes" id="UP000310168">
    <property type="component" value="Unassembled WGS sequence"/>
</dbReference>
<organism evidence="2 3">
    <name type="scientific">Brachyspira catarrhinii</name>
    <dbReference type="NCBI Taxonomy" id="2528966"/>
    <lineage>
        <taxon>Bacteria</taxon>
        <taxon>Pseudomonadati</taxon>
        <taxon>Spirochaetota</taxon>
        <taxon>Spirochaetia</taxon>
        <taxon>Brachyspirales</taxon>
        <taxon>Brachyspiraceae</taxon>
        <taxon>Brachyspira</taxon>
    </lineage>
</organism>
<keyword evidence="1" id="KW-0472">Membrane</keyword>
<protein>
    <submittedName>
        <fullName evidence="2">Uncharacterized protein</fullName>
    </submittedName>
</protein>
<accession>A0ABY2TSP8</accession>
<feature type="transmembrane region" description="Helical" evidence="1">
    <location>
        <begin position="21"/>
        <end position="38"/>
    </location>
</feature>
<comment type="caution">
    <text evidence="2">The sequence shown here is derived from an EMBL/GenBank/DDBJ whole genome shotgun (WGS) entry which is preliminary data.</text>
</comment>
<reference evidence="2 3" key="1">
    <citation type="journal article" date="2019" name="Anaerobe">
        <title>Brachyspira catarrhinii sp. nov., an anaerobic intestinal spirochaete isolated from vervet monkeys may have been misidentified as Brachyspira aalborgi in previous studies.</title>
        <authorList>
            <person name="Phillips N.D."/>
            <person name="La T."/>
            <person name="Hampson D.J."/>
        </authorList>
    </citation>
    <scope>NUCLEOTIDE SEQUENCE [LARGE SCALE GENOMIC DNA]</scope>
    <source>
        <strain evidence="2 3">Z12</strain>
    </source>
</reference>
<proteinExistence type="predicted"/>
<sequence>MALSKSKRNLIRMIKIQILSIYILCDFAIWYSFIWFFIYNKSGLPFYGIKILFMVVSFILFLSFCRKWEKGEKINIADRTVKAFPTLSVLGGLIEIAMFAVFNGETYIYTSLAAVFACLLLSGGICSLYAMVFRFASNKSDLEENVSAFYLSLIFKVLYTIYFFFSCVAFGLILNYIRIREESYLNIYEEETLNEIFNVNDSINKNYENAFSDLRVFDLRVKNNLNQNILNINNLSRYINENYRYIDLKNNYNSIYININGRFLDRGSSASVFVSKDANNIYSTSINYGPPPISLSNNNNFYSDILVDNIGNISVSFYYPLTLINSQMGNIIANIDISEYFEIINDSSSLSAWNYANYKLNDRNVVYASDRRFFNQALYNLFGSEREFYQYIGDFESRLESNSFYITPVFNMNNGVRTIAIFSYIKNLNMISIYYKDLNSIIKNSY</sequence>
<keyword evidence="1" id="KW-0812">Transmembrane</keyword>
<evidence type="ECO:0000256" key="1">
    <source>
        <dbReference type="SAM" id="Phobius"/>
    </source>
</evidence>
<feature type="transmembrane region" description="Helical" evidence="1">
    <location>
        <begin position="153"/>
        <end position="177"/>
    </location>
</feature>
<name>A0ABY2TSP8_9SPIR</name>
<evidence type="ECO:0000313" key="2">
    <source>
        <dbReference type="EMBL" id="TKZ35468.1"/>
    </source>
</evidence>
<gene>
    <name evidence="2" type="ORF">EZH24_05160</name>
</gene>
<evidence type="ECO:0000313" key="3">
    <source>
        <dbReference type="Proteomes" id="UP000310168"/>
    </source>
</evidence>